<gene>
    <name evidence="2" type="ORF">APHIGO_LOCUS9245</name>
</gene>
<evidence type="ECO:0000313" key="3">
    <source>
        <dbReference type="Proteomes" id="UP001154329"/>
    </source>
</evidence>
<keyword evidence="1" id="KW-0732">Signal</keyword>
<reference evidence="2" key="2">
    <citation type="submission" date="2022-10" db="EMBL/GenBank/DDBJ databases">
        <authorList>
            <consortium name="ENA_rothamsted_submissions"/>
            <consortium name="culmorum"/>
            <person name="King R."/>
        </authorList>
    </citation>
    <scope>NUCLEOTIDE SEQUENCE</scope>
</reference>
<feature type="signal peptide" evidence="1">
    <location>
        <begin position="1"/>
        <end position="22"/>
    </location>
</feature>
<proteinExistence type="predicted"/>
<keyword evidence="3" id="KW-1185">Reference proteome</keyword>
<dbReference type="EMBL" id="OU899036">
    <property type="protein sequence ID" value="CAH1732812.1"/>
    <property type="molecule type" value="Genomic_DNA"/>
</dbReference>
<evidence type="ECO:0000313" key="2">
    <source>
        <dbReference type="EMBL" id="CAH1732812.1"/>
    </source>
</evidence>
<evidence type="ECO:0008006" key="4">
    <source>
        <dbReference type="Google" id="ProtNLM"/>
    </source>
</evidence>
<dbReference type="AlphaFoldDB" id="A0A9P0JA37"/>
<accession>A0A9P0JA37</accession>
<organism evidence="2 3">
    <name type="scientific">Aphis gossypii</name>
    <name type="common">Cotton aphid</name>
    <dbReference type="NCBI Taxonomy" id="80765"/>
    <lineage>
        <taxon>Eukaryota</taxon>
        <taxon>Metazoa</taxon>
        <taxon>Ecdysozoa</taxon>
        <taxon>Arthropoda</taxon>
        <taxon>Hexapoda</taxon>
        <taxon>Insecta</taxon>
        <taxon>Pterygota</taxon>
        <taxon>Neoptera</taxon>
        <taxon>Paraneoptera</taxon>
        <taxon>Hemiptera</taxon>
        <taxon>Sternorrhyncha</taxon>
        <taxon>Aphidomorpha</taxon>
        <taxon>Aphidoidea</taxon>
        <taxon>Aphididae</taxon>
        <taxon>Aphidini</taxon>
        <taxon>Aphis</taxon>
        <taxon>Aphis</taxon>
    </lineage>
</organism>
<dbReference type="Proteomes" id="UP001154329">
    <property type="component" value="Chromosome 3"/>
</dbReference>
<sequence>MYYSQCYHLALATAVAAAAAAAANTTTAATTTSVDRSGFREITAAWRIETELKNMYRPSGIVTTFMPTVRRIRFGIVTITGSADDNQSDTAVGSLFASGSTCDLSRFHVNNRGGEILHYRLPNTVVAPAACTVINNNNIYYIIYTHILLRTHTRARIETT</sequence>
<evidence type="ECO:0000256" key="1">
    <source>
        <dbReference type="SAM" id="SignalP"/>
    </source>
</evidence>
<name>A0A9P0JA37_APHGO</name>
<reference evidence="2" key="1">
    <citation type="submission" date="2022-02" db="EMBL/GenBank/DDBJ databases">
        <authorList>
            <person name="King R."/>
        </authorList>
    </citation>
    <scope>NUCLEOTIDE SEQUENCE</scope>
</reference>
<feature type="chain" id="PRO_5040209808" description="Secreted protein" evidence="1">
    <location>
        <begin position="23"/>
        <end position="160"/>
    </location>
</feature>
<protein>
    <recommendedName>
        <fullName evidence="4">Secreted protein</fullName>
    </recommendedName>
</protein>